<evidence type="ECO:0000313" key="2">
    <source>
        <dbReference type="Proteomes" id="UP000580517"/>
    </source>
</evidence>
<organism evidence="1 2">
    <name type="scientific">Allopusillimonas soli</name>
    <dbReference type="NCBI Taxonomy" id="659016"/>
    <lineage>
        <taxon>Bacteria</taxon>
        <taxon>Pseudomonadati</taxon>
        <taxon>Pseudomonadota</taxon>
        <taxon>Betaproteobacteria</taxon>
        <taxon>Burkholderiales</taxon>
        <taxon>Alcaligenaceae</taxon>
        <taxon>Allopusillimonas</taxon>
    </lineage>
</organism>
<dbReference type="AlphaFoldDB" id="A0A853FFQ8"/>
<gene>
    <name evidence="1" type="ORF">H0A68_17660</name>
</gene>
<dbReference type="RefSeq" id="WP_167668966.1">
    <property type="nucleotide sequence ID" value="NZ_JACCEW010000006.1"/>
</dbReference>
<reference evidence="1 2" key="1">
    <citation type="submission" date="2020-07" db="EMBL/GenBank/DDBJ databases">
        <title>Taxonomic revisions and descriptions of new bacterial species based on genomic comparisons in the high-G+C-content subgroup of the family Alcaligenaceae.</title>
        <authorList>
            <person name="Szabo A."/>
            <person name="Felfoldi T."/>
        </authorList>
    </citation>
    <scope>NUCLEOTIDE SEQUENCE [LARGE SCALE GENOMIC DNA]</scope>
    <source>
        <strain evidence="1 2">DSM 25264</strain>
    </source>
</reference>
<dbReference type="EMBL" id="JACCEW010000006">
    <property type="protein sequence ID" value="NYT38709.1"/>
    <property type="molecule type" value="Genomic_DNA"/>
</dbReference>
<proteinExistence type="predicted"/>
<comment type="caution">
    <text evidence="1">The sequence shown here is derived from an EMBL/GenBank/DDBJ whole genome shotgun (WGS) entry which is preliminary data.</text>
</comment>
<sequence length="56" mass="6502">MFIERFEQNPQLATTQAHGYTVEGSREESVRAWRTWSPNGDVLTDDEPHWDIVQAV</sequence>
<evidence type="ECO:0000313" key="1">
    <source>
        <dbReference type="EMBL" id="NYT38709.1"/>
    </source>
</evidence>
<dbReference type="Proteomes" id="UP000580517">
    <property type="component" value="Unassembled WGS sequence"/>
</dbReference>
<protein>
    <submittedName>
        <fullName evidence="1">Uncharacterized protein</fullName>
    </submittedName>
</protein>
<name>A0A853FFQ8_9BURK</name>
<keyword evidence="2" id="KW-1185">Reference proteome</keyword>
<accession>A0A853FFQ8</accession>